<gene>
    <name evidence="1" type="ORF">O6H91_01G025600</name>
</gene>
<accession>A0ACC2EP41</accession>
<comment type="caution">
    <text evidence="1">The sequence shown here is derived from an EMBL/GenBank/DDBJ whole genome shotgun (WGS) entry which is preliminary data.</text>
</comment>
<proteinExistence type="predicted"/>
<dbReference type="Proteomes" id="UP001162992">
    <property type="component" value="Chromosome 1"/>
</dbReference>
<protein>
    <submittedName>
        <fullName evidence="1">Uncharacterized protein</fullName>
    </submittedName>
</protein>
<name>A0ACC2EP41_DIPCM</name>
<keyword evidence="2" id="KW-1185">Reference proteome</keyword>
<evidence type="ECO:0000313" key="2">
    <source>
        <dbReference type="Proteomes" id="UP001162992"/>
    </source>
</evidence>
<organism evidence="1 2">
    <name type="scientific">Diphasiastrum complanatum</name>
    <name type="common">Issler's clubmoss</name>
    <name type="synonym">Lycopodium complanatum</name>
    <dbReference type="NCBI Taxonomy" id="34168"/>
    <lineage>
        <taxon>Eukaryota</taxon>
        <taxon>Viridiplantae</taxon>
        <taxon>Streptophyta</taxon>
        <taxon>Embryophyta</taxon>
        <taxon>Tracheophyta</taxon>
        <taxon>Lycopodiopsida</taxon>
        <taxon>Lycopodiales</taxon>
        <taxon>Lycopodiaceae</taxon>
        <taxon>Lycopodioideae</taxon>
        <taxon>Diphasiastrum</taxon>
    </lineage>
</organism>
<sequence length="284" mass="32216">MGSVNRLSSEDQLEAQLLADPVSQDEEEDIGPGRIIYRATFQELEDNYVNYDTVRWIMMSLLLILAWGVGIFMLLYLPIRRYVVRKDIRTRKLYVTTDAIVHKMSRPILPCCGVRRREKYLLLPLVTDVIIEQVVVGCMQSAFGVSSIRFETAGFGRPTHVDDIHIEGVVNPRLLRKVVLMAVSNLRKDRHLNGGSMIRSTSKEDIPVEEFPPQHPSTSYASSWPWQPQVAGLTSWQVGYTPASTGQSNENQLVPGEKILQKLEQVEDSLKRIEILIEGQQIAK</sequence>
<evidence type="ECO:0000313" key="1">
    <source>
        <dbReference type="EMBL" id="KAJ7568274.1"/>
    </source>
</evidence>
<reference evidence="2" key="1">
    <citation type="journal article" date="2024" name="Proc. Natl. Acad. Sci. U.S.A.">
        <title>Extraordinary preservation of gene collinearity over three hundred million years revealed in homosporous lycophytes.</title>
        <authorList>
            <person name="Li C."/>
            <person name="Wickell D."/>
            <person name="Kuo L.Y."/>
            <person name="Chen X."/>
            <person name="Nie B."/>
            <person name="Liao X."/>
            <person name="Peng D."/>
            <person name="Ji J."/>
            <person name="Jenkins J."/>
            <person name="Williams M."/>
            <person name="Shu S."/>
            <person name="Plott C."/>
            <person name="Barry K."/>
            <person name="Rajasekar S."/>
            <person name="Grimwood J."/>
            <person name="Han X."/>
            <person name="Sun S."/>
            <person name="Hou Z."/>
            <person name="He W."/>
            <person name="Dai G."/>
            <person name="Sun C."/>
            <person name="Schmutz J."/>
            <person name="Leebens-Mack J.H."/>
            <person name="Li F.W."/>
            <person name="Wang L."/>
        </authorList>
    </citation>
    <scope>NUCLEOTIDE SEQUENCE [LARGE SCALE GENOMIC DNA]</scope>
    <source>
        <strain evidence="2">cv. PW_Plant_1</strain>
    </source>
</reference>
<dbReference type="EMBL" id="CM055092">
    <property type="protein sequence ID" value="KAJ7568274.1"/>
    <property type="molecule type" value="Genomic_DNA"/>
</dbReference>